<keyword evidence="1" id="KW-0805">Transcription regulation</keyword>
<protein>
    <submittedName>
        <fullName evidence="5">Helix-turn-helix transcriptional regulator</fullName>
    </submittedName>
</protein>
<dbReference type="SMART" id="SM00342">
    <property type="entry name" value="HTH_ARAC"/>
    <property type="match status" value="1"/>
</dbReference>
<dbReference type="PANTHER" id="PTHR46796">
    <property type="entry name" value="HTH-TYPE TRANSCRIPTIONAL ACTIVATOR RHAS-RELATED"/>
    <property type="match status" value="1"/>
</dbReference>
<proteinExistence type="predicted"/>
<dbReference type="RefSeq" id="WP_142613699.1">
    <property type="nucleotide sequence ID" value="NZ_VIJZ01000007.1"/>
</dbReference>
<dbReference type="Gene3D" id="1.10.10.60">
    <property type="entry name" value="Homeodomain-like"/>
    <property type="match status" value="1"/>
</dbReference>
<sequence length="272" mass="31152">MTHSFHPVHSPKLEPELLQPWYNCREYSPSPRLESHVASFWTMGFRPVPDKLGHRVIPDGCVDIVVNLLSPYSRKAAYVVGLTTQSEVLQFSEARSLFGIRIYSESARSILKIPPSALKGERIYLEDVLGLKGMYWVEEILAAKTISDILTVAEHHLVQMLADSDIAIPPLVYQSMQIIYDRKGNLSVTNLANQVHCSERQLRRVFNQELGLSPKEMLGIVRFQSTLQEFHQGGYSSLVDLSLKYGYYDESHFTNTFRHYYGKSFKALIRKR</sequence>
<dbReference type="PANTHER" id="PTHR46796:SF13">
    <property type="entry name" value="HTH-TYPE TRANSCRIPTIONAL ACTIVATOR RHAS"/>
    <property type="match status" value="1"/>
</dbReference>
<dbReference type="InterPro" id="IPR050204">
    <property type="entry name" value="AraC_XylS_family_regulators"/>
</dbReference>
<dbReference type="InterPro" id="IPR018060">
    <property type="entry name" value="HTH_AraC"/>
</dbReference>
<feature type="domain" description="HTH araC/xylS-type" evidence="4">
    <location>
        <begin position="170"/>
        <end position="271"/>
    </location>
</feature>
<keyword evidence="3" id="KW-0804">Transcription</keyword>
<dbReference type="InterPro" id="IPR046532">
    <property type="entry name" value="DUF6597"/>
</dbReference>
<dbReference type="EMBL" id="VIJZ01000007">
    <property type="protein sequence ID" value="TQR97679.1"/>
    <property type="molecule type" value="Genomic_DNA"/>
</dbReference>
<dbReference type="Proteomes" id="UP000319219">
    <property type="component" value="Unassembled WGS sequence"/>
</dbReference>
<name>A0ABY3B499_9BACL</name>
<dbReference type="Pfam" id="PF12833">
    <property type="entry name" value="HTH_18"/>
    <property type="match status" value="1"/>
</dbReference>
<evidence type="ECO:0000313" key="5">
    <source>
        <dbReference type="EMBL" id="TQR97679.1"/>
    </source>
</evidence>
<gene>
    <name evidence="5" type="ORF">FKV70_17865</name>
</gene>
<dbReference type="PROSITE" id="PS01124">
    <property type="entry name" value="HTH_ARAC_FAMILY_2"/>
    <property type="match status" value="1"/>
</dbReference>
<evidence type="ECO:0000259" key="4">
    <source>
        <dbReference type="PROSITE" id="PS01124"/>
    </source>
</evidence>
<accession>A0ABY3B499</accession>
<evidence type="ECO:0000313" key="6">
    <source>
        <dbReference type="Proteomes" id="UP000319219"/>
    </source>
</evidence>
<keyword evidence="2" id="KW-0238">DNA-binding</keyword>
<keyword evidence="6" id="KW-1185">Reference proteome</keyword>
<dbReference type="Pfam" id="PF20240">
    <property type="entry name" value="DUF6597"/>
    <property type="match status" value="1"/>
</dbReference>
<organism evidence="5 6">
    <name type="scientific">Paenibacillus ottowii</name>
    <dbReference type="NCBI Taxonomy" id="2315729"/>
    <lineage>
        <taxon>Bacteria</taxon>
        <taxon>Bacillati</taxon>
        <taxon>Bacillota</taxon>
        <taxon>Bacilli</taxon>
        <taxon>Bacillales</taxon>
        <taxon>Paenibacillaceae</taxon>
        <taxon>Paenibacillus</taxon>
    </lineage>
</organism>
<evidence type="ECO:0000256" key="1">
    <source>
        <dbReference type="ARBA" id="ARBA00023015"/>
    </source>
</evidence>
<evidence type="ECO:0000256" key="2">
    <source>
        <dbReference type="ARBA" id="ARBA00023125"/>
    </source>
</evidence>
<evidence type="ECO:0000256" key="3">
    <source>
        <dbReference type="ARBA" id="ARBA00023163"/>
    </source>
</evidence>
<comment type="caution">
    <text evidence="5">The sequence shown here is derived from an EMBL/GenBank/DDBJ whole genome shotgun (WGS) entry which is preliminary data.</text>
</comment>
<reference evidence="5 6" key="1">
    <citation type="submission" date="2019-07" db="EMBL/GenBank/DDBJ databases">
        <title>Paenibacillus ottowii sp. nov. isolated from a fermentation system processing bovine manure.</title>
        <authorList>
            <person name="Velazquez L.F."/>
            <person name="Rajbanshi S."/>
            <person name="Guan S."/>
            <person name="Hinchee M."/>
            <person name="Welsh A."/>
        </authorList>
    </citation>
    <scope>NUCLEOTIDE SEQUENCE [LARGE SCALE GENOMIC DNA]</scope>
    <source>
        <strain evidence="5 6">MS2379</strain>
    </source>
</reference>